<organism evidence="10 11">
    <name type="scientific">[Clostridium] hylemonae DSM 15053</name>
    <dbReference type="NCBI Taxonomy" id="553973"/>
    <lineage>
        <taxon>Bacteria</taxon>
        <taxon>Bacillati</taxon>
        <taxon>Bacillota</taxon>
        <taxon>Clostridia</taxon>
        <taxon>Lachnospirales</taxon>
        <taxon>Lachnospiraceae</taxon>
    </lineage>
</organism>
<keyword evidence="4" id="KW-0418">Kinase</keyword>
<dbReference type="GO" id="GO:0005829">
    <property type="term" value="C:cytosol"/>
    <property type="evidence" value="ECO:0007669"/>
    <property type="project" value="TreeGrafter"/>
</dbReference>
<keyword evidence="6" id="KW-1015">Disulfide bond</keyword>
<dbReference type="InterPro" id="IPR013449">
    <property type="entry name" value="Rhamnulokinase"/>
</dbReference>
<dbReference type="Pfam" id="PF02782">
    <property type="entry name" value="FGGY_C"/>
    <property type="match status" value="1"/>
</dbReference>
<dbReference type="InterPro" id="IPR043129">
    <property type="entry name" value="ATPase_NBD"/>
</dbReference>
<dbReference type="InterPro" id="IPR018485">
    <property type="entry name" value="FGGY_C"/>
</dbReference>
<dbReference type="PANTHER" id="PTHR10196:SF93">
    <property type="entry name" value="L-RHAMNULOKINASE"/>
    <property type="match status" value="1"/>
</dbReference>
<reference evidence="10" key="1">
    <citation type="submission" date="2009-02" db="EMBL/GenBank/DDBJ databases">
        <authorList>
            <person name="Fulton L."/>
            <person name="Clifton S."/>
            <person name="Fulton B."/>
            <person name="Xu J."/>
            <person name="Minx P."/>
            <person name="Pepin K.H."/>
            <person name="Johnson M."/>
            <person name="Bhonagiri V."/>
            <person name="Nash W.E."/>
            <person name="Mardis E.R."/>
            <person name="Wilson R.K."/>
        </authorList>
    </citation>
    <scope>NUCLEOTIDE SEQUENCE [LARGE SCALE GENOMIC DNA]</scope>
    <source>
        <strain evidence="10">DSM 15053</strain>
    </source>
</reference>
<keyword evidence="11" id="KW-1185">Reference proteome</keyword>
<proteinExistence type="inferred from homology"/>
<dbReference type="GO" id="GO:0019301">
    <property type="term" value="P:rhamnose catabolic process"/>
    <property type="evidence" value="ECO:0007669"/>
    <property type="project" value="InterPro"/>
</dbReference>
<reference evidence="10" key="2">
    <citation type="submission" date="2013-06" db="EMBL/GenBank/DDBJ databases">
        <title>Draft genome sequence of Clostridium hylemonae (DSM 15053).</title>
        <authorList>
            <person name="Sudarsanam P."/>
            <person name="Ley R."/>
            <person name="Guruge J."/>
            <person name="Turnbaugh P.J."/>
            <person name="Mahowald M."/>
            <person name="Liep D."/>
            <person name="Gordon J."/>
        </authorList>
    </citation>
    <scope>NUCLEOTIDE SEQUENCE</scope>
    <source>
        <strain evidence="10">DSM 15053</strain>
    </source>
</reference>
<dbReference type="Gene3D" id="3.30.420.40">
    <property type="match status" value="2"/>
</dbReference>
<evidence type="ECO:0000256" key="1">
    <source>
        <dbReference type="ARBA" id="ARBA00009156"/>
    </source>
</evidence>
<dbReference type="EMBL" id="ABYI02000020">
    <property type="protein sequence ID" value="EEG74379.1"/>
    <property type="molecule type" value="Genomic_DNA"/>
</dbReference>
<dbReference type="PANTHER" id="PTHR10196">
    <property type="entry name" value="SUGAR KINASE"/>
    <property type="match status" value="1"/>
</dbReference>
<keyword evidence="5" id="KW-0067">ATP-binding</keyword>
<protein>
    <submittedName>
        <fullName evidence="10">Rhamnulokinase</fullName>
    </submittedName>
</protein>
<dbReference type="HOGENOM" id="CLU_039395_0_1_9"/>
<dbReference type="GO" id="GO:0006071">
    <property type="term" value="P:glycerol metabolic process"/>
    <property type="evidence" value="ECO:0007669"/>
    <property type="project" value="TreeGrafter"/>
</dbReference>
<evidence type="ECO:0000256" key="6">
    <source>
        <dbReference type="ARBA" id="ARBA00023157"/>
    </source>
</evidence>
<evidence type="ECO:0000313" key="10">
    <source>
        <dbReference type="EMBL" id="EEG74379.1"/>
    </source>
</evidence>
<dbReference type="SUPFAM" id="SSF53067">
    <property type="entry name" value="Actin-like ATPase domain"/>
    <property type="match status" value="2"/>
</dbReference>
<evidence type="ECO:0000256" key="4">
    <source>
        <dbReference type="ARBA" id="ARBA00022777"/>
    </source>
</evidence>
<gene>
    <name evidence="10" type="ORF">CLOHYLEM_05646</name>
</gene>
<evidence type="ECO:0000313" key="11">
    <source>
        <dbReference type="Proteomes" id="UP000004893"/>
    </source>
</evidence>
<dbReference type="GO" id="GO:0004370">
    <property type="term" value="F:glycerol kinase activity"/>
    <property type="evidence" value="ECO:0007669"/>
    <property type="project" value="TreeGrafter"/>
</dbReference>
<evidence type="ECO:0000256" key="3">
    <source>
        <dbReference type="ARBA" id="ARBA00022741"/>
    </source>
</evidence>
<dbReference type="CDD" id="cd07771">
    <property type="entry name" value="ASKHA_NBD_FGGY_RhaB-like"/>
    <property type="match status" value="1"/>
</dbReference>
<evidence type="ECO:0000256" key="7">
    <source>
        <dbReference type="ARBA" id="ARBA00023308"/>
    </source>
</evidence>
<dbReference type="Pfam" id="PF00370">
    <property type="entry name" value="FGGY_N"/>
    <property type="match status" value="1"/>
</dbReference>
<dbReference type="Proteomes" id="UP000004893">
    <property type="component" value="Unassembled WGS sequence"/>
</dbReference>
<dbReference type="STRING" id="553973.CLOHYLEM_05646"/>
<evidence type="ECO:0000259" key="9">
    <source>
        <dbReference type="Pfam" id="PF02782"/>
    </source>
</evidence>
<feature type="domain" description="Carbohydrate kinase FGGY N-terminal" evidence="8">
    <location>
        <begin position="23"/>
        <end position="263"/>
    </location>
</feature>
<keyword evidence="2" id="KW-0808">Transferase</keyword>
<evidence type="ECO:0000259" key="8">
    <source>
        <dbReference type="Pfam" id="PF00370"/>
    </source>
</evidence>
<evidence type="ECO:0000256" key="5">
    <source>
        <dbReference type="ARBA" id="ARBA00022840"/>
    </source>
</evidence>
<dbReference type="eggNOG" id="COG1070">
    <property type="taxonomic scope" value="Bacteria"/>
</dbReference>
<dbReference type="AlphaFoldDB" id="C0C0P2"/>
<name>C0C0P2_9FIRM</name>
<evidence type="ECO:0000256" key="2">
    <source>
        <dbReference type="ARBA" id="ARBA00022679"/>
    </source>
</evidence>
<accession>C0C0P2</accession>
<comment type="similarity">
    <text evidence="1">Belongs to the FGGY kinase family.</text>
</comment>
<dbReference type="GO" id="GO:0005524">
    <property type="term" value="F:ATP binding"/>
    <property type="evidence" value="ECO:0007669"/>
    <property type="project" value="UniProtKB-KW"/>
</dbReference>
<dbReference type="InterPro" id="IPR018484">
    <property type="entry name" value="FGGY_N"/>
</dbReference>
<feature type="domain" description="Carbohydrate kinase FGGY C-terminal" evidence="9">
    <location>
        <begin position="274"/>
        <end position="460"/>
    </location>
</feature>
<comment type="caution">
    <text evidence="10">The sequence shown here is derived from an EMBL/GenBank/DDBJ whole genome shotgun (WGS) entry which is preliminary data.</text>
</comment>
<keyword evidence="7" id="KW-0684">Rhamnose metabolism</keyword>
<dbReference type="GO" id="GO:0008993">
    <property type="term" value="F:rhamnulokinase activity"/>
    <property type="evidence" value="ECO:0007669"/>
    <property type="project" value="InterPro"/>
</dbReference>
<sequence length="485" mass="54580">MSWKQVLENKVQNKSGGIIMPLYYLAVDIGASSGRHILGSVENGKIVLEEVYRFENGMIKKDGHLCWDHEKLFEHIKNGIKKCGEIGKIPVSMGIDTWGVDYVLLDEHDRVLGNMTGYRDKRTDGMDKEVYKIIPERELYERTGIEKMMFNTIFQLMAEKKFSPEYMEQAKALLFVPDFFHFLLTGEKVNEYTEATTAQLVNAQKRDWDYELIEKLGFNSGMFQRMAMPGEKLGTLRPALVEEFGFDMDVVLPCSHDTGSAILAVPATDDDYAFISSGTWSLLGIERDMPDCSETSRINDFTNEGGYDSKICYLRNIMGLWMIQSVRHDLDDKYSFAEICSQAAEAADFPSRVDVTDNCFMAPDNMTEEIKDYCRRTGQQVPETLGETAACVYASLAECYDRTIKGIEASTGRTYSRIHIVGGGGNADYLNELTARATGKEVHVGPTEGTAIGNIAAQMICRGEFSGKEEARGMIHRSFDIKVYH</sequence>
<keyword evidence="3" id="KW-0547">Nucleotide-binding</keyword>